<evidence type="ECO:0000256" key="1">
    <source>
        <dbReference type="SAM" id="MobiDB-lite"/>
    </source>
</evidence>
<proteinExistence type="predicted"/>
<reference evidence="2 3" key="1">
    <citation type="submission" date="2021-06" db="EMBL/GenBank/DDBJ databases">
        <authorList>
            <person name="Palmer J.M."/>
        </authorList>
    </citation>
    <scope>NUCLEOTIDE SEQUENCE [LARGE SCALE GENOMIC DNA]</scope>
    <source>
        <strain evidence="2 3">MEX-2019</strain>
        <tissue evidence="2">Muscle</tissue>
    </source>
</reference>
<protein>
    <submittedName>
        <fullName evidence="2">Uncharacterized protein</fullName>
    </submittedName>
</protein>
<feature type="compositionally biased region" description="Basic and acidic residues" evidence="1">
    <location>
        <begin position="26"/>
        <end position="43"/>
    </location>
</feature>
<comment type="caution">
    <text evidence="2">The sequence shown here is derived from an EMBL/GenBank/DDBJ whole genome shotgun (WGS) entry which is preliminary data.</text>
</comment>
<feature type="region of interest" description="Disordered" evidence="1">
    <location>
        <begin position="17"/>
        <end position="53"/>
    </location>
</feature>
<organism evidence="2 3">
    <name type="scientific">Crenichthys baileyi</name>
    <name type="common">White River springfish</name>
    <dbReference type="NCBI Taxonomy" id="28760"/>
    <lineage>
        <taxon>Eukaryota</taxon>
        <taxon>Metazoa</taxon>
        <taxon>Chordata</taxon>
        <taxon>Craniata</taxon>
        <taxon>Vertebrata</taxon>
        <taxon>Euteleostomi</taxon>
        <taxon>Actinopterygii</taxon>
        <taxon>Neopterygii</taxon>
        <taxon>Teleostei</taxon>
        <taxon>Neoteleostei</taxon>
        <taxon>Acanthomorphata</taxon>
        <taxon>Ovalentaria</taxon>
        <taxon>Atherinomorphae</taxon>
        <taxon>Cyprinodontiformes</taxon>
        <taxon>Goodeidae</taxon>
        <taxon>Crenichthys</taxon>
    </lineage>
</organism>
<gene>
    <name evidence="2" type="ORF">CRENBAI_006538</name>
</gene>
<evidence type="ECO:0000313" key="2">
    <source>
        <dbReference type="EMBL" id="KAK5617399.1"/>
    </source>
</evidence>
<sequence length="78" mass="8702">SAHRAFYTQKTDYCGGITDDNVAEEQGGKAERKEERHVTDPRSKPAAQYDSKRIDRARTSPVVLTVVLFLPVPDLSVL</sequence>
<dbReference type="EMBL" id="JAHHUM010000726">
    <property type="protein sequence ID" value="KAK5617399.1"/>
    <property type="molecule type" value="Genomic_DNA"/>
</dbReference>
<feature type="non-terminal residue" evidence="2">
    <location>
        <position position="1"/>
    </location>
</feature>
<evidence type="ECO:0000313" key="3">
    <source>
        <dbReference type="Proteomes" id="UP001311232"/>
    </source>
</evidence>
<dbReference type="AlphaFoldDB" id="A0AAV9S7S4"/>
<name>A0AAV9S7S4_9TELE</name>
<dbReference type="Proteomes" id="UP001311232">
    <property type="component" value="Unassembled WGS sequence"/>
</dbReference>
<keyword evidence="3" id="KW-1185">Reference proteome</keyword>
<accession>A0AAV9S7S4</accession>